<keyword evidence="8" id="KW-1185">Reference proteome</keyword>
<dbReference type="SUPFAM" id="SSF103473">
    <property type="entry name" value="MFS general substrate transporter"/>
    <property type="match status" value="1"/>
</dbReference>
<evidence type="ECO:0000256" key="2">
    <source>
        <dbReference type="ARBA" id="ARBA00022692"/>
    </source>
</evidence>
<dbReference type="Gene3D" id="1.20.1250.20">
    <property type="entry name" value="MFS general substrate transporter like domains"/>
    <property type="match status" value="2"/>
</dbReference>
<evidence type="ECO:0000256" key="5">
    <source>
        <dbReference type="SAM" id="Phobius"/>
    </source>
</evidence>
<keyword evidence="3 5" id="KW-1133">Transmembrane helix</keyword>
<evidence type="ECO:0000313" key="8">
    <source>
        <dbReference type="Proteomes" id="UP000637632"/>
    </source>
</evidence>
<feature type="transmembrane region" description="Helical" evidence="5">
    <location>
        <begin position="54"/>
        <end position="73"/>
    </location>
</feature>
<gene>
    <name evidence="7" type="ORF">H8K26_10205</name>
</gene>
<feature type="transmembrane region" description="Helical" evidence="5">
    <location>
        <begin position="146"/>
        <end position="165"/>
    </location>
</feature>
<feature type="transmembrane region" description="Helical" evidence="5">
    <location>
        <begin position="246"/>
        <end position="265"/>
    </location>
</feature>
<feature type="transmembrane region" description="Helical" evidence="5">
    <location>
        <begin position="25"/>
        <end position="42"/>
    </location>
</feature>
<feature type="transmembrane region" description="Helical" evidence="5">
    <location>
        <begin position="111"/>
        <end position="134"/>
    </location>
</feature>
<dbReference type="PROSITE" id="PS50850">
    <property type="entry name" value="MFS"/>
    <property type="match status" value="1"/>
</dbReference>
<evidence type="ECO:0000256" key="1">
    <source>
        <dbReference type="ARBA" id="ARBA00004141"/>
    </source>
</evidence>
<evidence type="ECO:0000256" key="4">
    <source>
        <dbReference type="ARBA" id="ARBA00023136"/>
    </source>
</evidence>
<dbReference type="PANTHER" id="PTHR23514:SF13">
    <property type="entry name" value="INNER MEMBRANE PROTEIN YBJJ"/>
    <property type="match status" value="1"/>
</dbReference>
<sequence>MTSQITSPTPSSFPASSSAEKSTRIAFFIAGFGTSAWAPMVPFVKERLAIHEGYLGLLLLCLGAGSILTMPVAGALTSRIGCRKVLLFATLVMCAALPLLTQMASAIGLGLILFIFGAGVGALDCAVNIQATILERGSSRPLMSGFHGLFSLGGLIGAGSVSALLSLGWSLFNVTVAVVAVMAVLLSISVRHCLPYGGRKSGAAFGLPKGVVFYIGVVCFILFLTEGAVLDWSAVFLTDVREMSPAHAGLGYAAFAATMTVGRLTGDRLVQFLGARFTVVAGALLAAAGLICATVLPSWEFALLGYALLGIGCANIVPVMFSLAGKQSVMPESVAVPAVSSMGYAGILMGPAFIGFVAQGISLSVALLALSVLLIGVAAGIRMLRMLP</sequence>
<feature type="transmembrane region" description="Helical" evidence="5">
    <location>
        <begin position="211"/>
        <end position="234"/>
    </location>
</feature>
<comment type="caution">
    <text evidence="7">The sequence shown here is derived from an EMBL/GenBank/DDBJ whole genome shotgun (WGS) entry which is preliminary data.</text>
</comment>
<dbReference type="EMBL" id="JACOFT010000003">
    <property type="protein sequence ID" value="MBC3811814.1"/>
    <property type="molecule type" value="Genomic_DNA"/>
</dbReference>
<protein>
    <submittedName>
        <fullName evidence="7">MFS transporter</fullName>
    </submittedName>
</protein>
<proteinExistence type="predicted"/>
<evidence type="ECO:0000313" key="7">
    <source>
        <dbReference type="EMBL" id="MBC3811814.1"/>
    </source>
</evidence>
<dbReference type="InterPro" id="IPR011701">
    <property type="entry name" value="MFS"/>
</dbReference>
<name>A0ABR6XHN4_9BURK</name>
<organism evidence="7 8">
    <name type="scientific">Undibacterium aquatile</name>
    <dbReference type="NCBI Taxonomy" id="1537398"/>
    <lineage>
        <taxon>Bacteria</taxon>
        <taxon>Pseudomonadati</taxon>
        <taxon>Pseudomonadota</taxon>
        <taxon>Betaproteobacteria</taxon>
        <taxon>Burkholderiales</taxon>
        <taxon>Oxalobacteraceae</taxon>
        <taxon>Undibacterium</taxon>
    </lineage>
</organism>
<dbReference type="PANTHER" id="PTHR23514">
    <property type="entry name" value="BYPASS OF STOP CODON PROTEIN 6"/>
    <property type="match status" value="1"/>
</dbReference>
<dbReference type="Proteomes" id="UP000637632">
    <property type="component" value="Unassembled WGS sequence"/>
</dbReference>
<reference evidence="7 8" key="1">
    <citation type="submission" date="2020-08" db="EMBL/GenBank/DDBJ databases">
        <title>Novel species isolated from subtropical streams in China.</title>
        <authorList>
            <person name="Lu H."/>
        </authorList>
    </citation>
    <scope>NUCLEOTIDE SEQUENCE [LARGE SCALE GENOMIC DNA]</scope>
    <source>
        <strain evidence="7 8">CCTCC AB 2015119</strain>
    </source>
</reference>
<feature type="domain" description="Major facilitator superfamily (MFS) profile" evidence="6">
    <location>
        <begin position="211"/>
        <end position="388"/>
    </location>
</feature>
<dbReference type="RefSeq" id="WP_190479278.1">
    <property type="nucleotide sequence ID" value="NZ_JACOFT010000003.1"/>
</dbReference>
<dbReference type="InterPro" id="IPR036259">
    <property type="entry name" value="MFS_trans_sf"/>
</dbReference>
<dbReference type="InterPro" id="IPR020846">
    <property type="entry name" value="MFS_dom"/>
</dbReference>
<dbReference type="InterPro" id="IPR051788">
    <property type="entry name" value="MFS_Transporter"/>
</dbReference>
<feature type="transmembrane region" description="Helical" evidence="5">
    <location>
        <begin position="335"/>
        <end position="357"/>
    </location>
</feature>
<feature type="transmembrane region" description="Helical" evidence="5">
    <location>
        <begin position="85"/>
        <end position="105"/>
    </location>
</feature>
<keyword evidence="4 5" id="KW-0472">Membrane</keyword>
<feature type="transmembrane region" description="Helical" evidence="5">
    <location>
        <begin position="277"/>
        <end position="297"/>
    </location>
</feature>
<dbReference type="CDD" id="cd17393">
    <property type="entry name" value="MFS_MosC_like"/>
    <property type="match status" value="1"/>
</dbReference>
<evidence type="ECO:0000256" key="3">
    <source>
        <dbReference type="ARBA" id="ARBA00022989"/>
    </source>
</evidence>
<dbReference type="Pfam" id="PF07690">
    <property type="entry name" value="MFS_1"/>
    <property type="match status" value="1"/>
</dbReference>
<accession>A0ABR6XHN4</accession>
<feature type="transmembrane region" description="Helical" evidence="5">
    <location>
        <begin position="303"/>
        <end position="323"/>
    </location>
</feature>
<keyword evidence="2 5" id="KW-0812">Transmembrane</keyword>
<comment type="subcellular location">
    <subcellularLocation>
        <location evidence="1">Membrane</location>
        <topology evidence="1">Multi-pass membrane protein</topology>
    </subcellularLocation>
</comment>
<evidence type="ECO:0000259" key="6">
    <source>
        <dbReference type="PROSITE" id="PS50850"/>
    </source>
</evidence>
<feature type="transmembrane region" description="Helical" evidence="5">
    <location>
        <begin position="363"/>
        <end position="384"/>
    </location>
</feature>
<feature type="transmembrane region" description="Helical" evidence="5">
    <location>
        <begin position="171"/>
        <end position="190"/>
    </location>
</feature>